<feature type="compositionally biased region" description="Polar residues" evidence="6">
    <location>
        <begin position="456"/>
        <end position="469"/>
    </location>
</feature>
<dbReference type="GO" id="GO:0035825">
    <property type="term" value="P:homologous recombination"/>
    <property type="evidence" value="ECO:0007669"/>
    <property type="project" value="UniProtKB-ARBA"/>
</dbReference>
<evidence type="ECO:0000256" key="6">
    <source>
        <dbReference type="SAM" id="MobiDB-lite"/>
    </source>
</evidence>
<dbReference type="Proteomes" id="UP000824469">
    <property type="component" value="Unassembled WGS sequence"/>
</dbReference>
<protein>
    <submittedName>
        <fullName evidence="7">Uncharacterized protein</fullName>
    </submittedName>
</protein>
<comment type="subcellular location">
    <subcellularLocation>
        <location evidence="1">Nucleus</location>
    </subcellularLocation>
</comment>
<evidence type="ECO:0000313" key="8">
    <source>
        <dbReference type="Proteomes" id="UP000824469"/>
    </source>
</evidence>
<dbReference type="GO" id="GO:0051301">
    <property type="term" value="P:cell division"/>
    <property type="evidence" value="ECO:0007669"/>
    <property type="project" value="UniProtKB-KW"/>
</dbReference>
<proteinExistence type="predicted"/>
<dbReference type="Pfam" id="PF20168">
    <property type="entry name" value="PDS5"/>
    <property type="match status" value="1"/>
</dbReference>
<reference evidence="7 8" key="1">
    <citation type="journal article" date="2021" name="Nat. Plants">
        <title>The Taxus genome provides insights into paclitaxel biosynthesis.</title>
        <authorList>
            <person name="Xiong X."/>
            <person name="Gou J."/>
            <person name="Liao Q."/>
            <person name="Li Y."/>
            <person name="Zhou Q."/>
            <person name="Bi G."/>
            <person name="Li C."/>
            <person name="Du R."/>
            <person name="Wang X."/>
            <person name="Sun T."/>
            <person name="Guo L."/>
            <person name="Liang H."/>
            <person name="Lu P."/>
            <person name="Wu Y."/>
            <person name="Zhang Z."/>
            <person name="Ro D.K."/>
            <person name="Shang Y."/>
            <person name="Huang S."/>
            <person name="Yan J."/>
        </authorList>
    </citation>
    <scope>NUCLEOTIDE SEQUENCE [LARGE SCALE GENOMIC DNA]</scope>
    <source>
        <strain evidence="7">Ta-2019</strain>
    </source>
</reference>
<evidence type="ECO:0000256" key="3">
    <source>
        <dbReference type="ARBA" id="ARBA00022776"/>
    </source>
</evidence>
<dbReference type="EMBL" id="JAHRHJ020001985">
    <property type="protein sequence ID" value="KAH9292937.1"/>
    <property type="molecule type" value="Genomic_DNA"/>
</dbReference>
<feature type="compositionally biased region" description="Basic and acidic residues" evidence="6">
    <location>
        <begin position="433"/>
        <end position="451"/>
    </location>
</feature>
<keyword evidence="8" id="KW-1185">Reference proteome</keyword>
<evidence type="ECO:0000313" key="7">
    <source>
        <dbReference type="EMBL" id="KAH9292937.1"/>
    </source>
</evidence>
<dbReference type="PANTHER" id="PTHR12663">
    <property type="entry name" value="ANDROGEN INDUCED INHIBITOR OF PROLIFERATION AS3 / PDS5-RELATED"/>
    <property type="match status" value="1"/>
</dbReference>
<dbReference type="GO" id="GO:0005634">
    <property type="term" value="C:nucleus"/>
    <property type="evidence" value="ECO:0007669"/>
    <property type="project" value="UniProtKB-SubCell"/>
</dbReference>
<dbReference type="PANTHER" id="PTHR12663:SF0">
    <property type="entry name" value="PRECOCIOUS DISSOCIATION OF SISTERS 5, ISOFORM A"/>
    <property type="match status" value="1"/>
</dbReference>
<organism evidence="7 8">
    <name type="scientific">Taxus chinensis</name>
    <name type="common">Chinese yew</name>
    <name type="synonym">Taxus wallichiana var. chinensis</name>
    <dbReference type="NCBI Taxonomy" id="29808"/>
    <lineage>
        <taxon>Eukaryota</taxon>
        <taxon>Viridiplantae</taxon>
        <taxon>Streptophyta</taxon>
        <taxon>Embryophyta</taxon>
        <taxon>Tracheophyta</taxon>
        <taxon>Spermatophyta</taxon>
        <taxon>Pinopsida</taxon>
        <taxon>Pinidae</taxon>
        <taxon>Conifers II</taxon>
        <taxon>Cupressales</taxon>
        <taxon>Taxaceae</taxon>
        <taxon>Taxus</taxon>
    </lineage>
</organism>
<feature type="region of interest" description="Disordered" evidence="6">
    <location>
        <begin position="433"/>
        <end position="469"/>
    </location>
</feature>
<dbReference type="SUPFAM" id="SSF48371">
    <property type="entry name" value="ARM repeat"/>
    <property type="match status" value="1"/>
</dbReference>
<evidence type="ECO:0000256" key="1">
    <source>
        <dbReference type="ARBA" id="ARBA00004123"/>
    </source>
</evidence>
<evidence type="ECO:0000256" key="5">
    <source>
        <dbReference type="ARBA" id="ARBA00023306"/>
    </source>
</evidence>
<keyword evidence="4" id="KW-0539">Nucleus</keyword>
<sequence length="469" mass="53152">MLLARDSLVMQLAKHELLDHKDGEVRIMVIFCISEVMRIAAPKLPYCDVIMEDIFEVMVGSFQGLWDLTSPSFGKRVCILNTMAKVRSCVIMMDLECNDLISHMFEVFLDVISNDHAQEIMISMQAIMSLILNEYESPPTHLLSMLEEGLSQKTSRVAHALAKGVIEQCSSKVKTMILQGMSSFVVDGTFLTSNDCMGLNGCKKSDLDDEHEEGISVKHVYDEKEIMAKELMREKSDLVQKEEQVEEPLDANEQGKELFLVEEVLLPLHDCMHVDKIIMGDEPKREKKSDLQVCMDKQNEDSQEVTNEHYLVITNATWIGNECKDEGMNDRKEEEAFPSTLDHSQLAGPYSTAVHMQRKIVKEEQPRSLLSDQTQASKGQPRVDLNMALKGSISPYLPPHKRQPLNNYIEVINYSKFDLASTNDEVVDEHVHAKKEKSDLKDSIHPHREPFEGQEGSVSLMVTPSHFPT</sequence>
<dbReference type="InterPro" id="IPR016024">
    <property type="entry name" value="ARM-type_fold"/>
</dbReference>
<dbReference type="GO" id="GO:0007064">
    <property type="term" value="P:mitotic sister chromatid cohesion"/>
    <property type="evidence" value="ECO:0007669"/>
    <property type="project" value="InterPro"/>
</dbReference>
<keyword evidence="2" id="KW-0132">Cell division</keyword>
<dbReference type="AlphaFoldDB" id="A0AA38C3V3"/>
<dbReference type="GO" id="GO:0000785">
    <property type="term" value="C:chromatin"/>
    <property type="evidence" value="ECO:0007669"/>
    <property type="project" value="TreeGrafter"/>
</dbReference>
<dbReference type="GO" id="GO:0006281">
    <property type="term" value="P:DNA repair"/>
    <property type="evidence" value="ECO:0007669"/>
    <property type="project" value="TreeGrafter"/>
</dbReference>
<dbReference type="InterPro" id="IPR039776">
    <property type="entry name" value="Pds5"/>
</dbReference>
<evidence type="ECO:0000256" key="4">
    <source>
        <dbReference type="ARBA" id="ARBA00023242"/>
    </source>
</evidence>
<keyword evidence="3" id="KW-0498">Mitosis</keyword>
<comment type="caution">
    <text evidence="7">The sequence shown here is derived from an EMBL/GenBank/DDBJ whole genome shotgun (WGS) entry which is preliminary data.</text>
</comment>
<accession>A0AA38C3V3</accession>
<keyword evidence="5" id="KW-0131">Cell cycle</keyword>
<gene>
    <name evidence="7" type="ORF">KI387_041875</name>
</gene>
<name>A0AA38C3V3_TAXCH</name>
<evidence type="ECO:0000256" key="2">
    <source>
        <dbReference type="ARBA" id="ARBA00022618"/>
    </source>
</evidence>